<dbReference type="SMART" id="SM00278">
    <property type="entry name" value="HhH1"/>
    <property type="match status" value="3"/>
</dbReference>
<dbReference type="PANTHER" id="PTHR23389:SF9">
    <property type="entry name" value="DNA LIGASE"/>
    <property type="match status" value="1"/>
</dbReference>
<gene>
    <name evidence="14" type="ORF">METZ01_LOCUS20793</name>
</gene>
<dbReference type="GO" id="GO:0003677">
    <property type="term" value="F:DNA binding"/>
    <property type="evidence" value="ECO:0007669"/>
    <property type="project" value="InterPro"/>
</dbReference>
<dbReference type="GO" id="GO:0003911">
    <property type="term" value="F:DNA ligase (NAD+) activity"/>
    <property type="evidence" value="ECO:0007669"/>
    <property type="project" value="UniProtKB-EC"/>
</dbReference>
<dbReference type="HAMAP" id="MF_01588">
    <property type="entry name" value="DNA_ligase_A"/>
    <property type="match status" value="1"/>
</dbReference>
<dbReference type="SUPFAM" id="SSF50249">
    <property type="entry name" value="Nucleic acid-binding proteins"/>
    <property type="match status" value="1"/>
</dbReference>
<sequence>VKQIEQLRSDIRRHEEQYYVLHEPEISDAEFDKLLRGLEALEAAYPTLVTPDSPTQRVGGRLVDGFDTATHAIPMLSLDNAYSEDELYAFDERSKKGSTDKIAYVAELKIDGLSIALTYENGILVRGVTRGDGSRGEDVTANVRAIRAIPLSLRHGLVETLEVRGEIYLPRSAFERVNLEREGRDEATFANPRNAAAGTMRNLDPALVASRGLGAYVYQVVKNKPFDLKAEGLSTLSSHSQLLQECRSWGLPVEPHWRQCDDIDVVIKFCREWSDLRHSLNFATDGVVVKVDDLKHRENLGATAKCPRWAIAFKFPAEQATTQLKSIEVQVGRTGAVTPYAVLEPVQLGGSTIHLATLHNEQEIARKDLRVGDIVLVEKGGDVIPKIIKPVTARRTKGKGGPTPFVMPKRCPSCNSSLRRADGEVIWRCMNSSCLAKIRRGLLHFASRRAMDIEGLGESLVNQLVDADLVKDFADLFALKIETLVTLDRMGRKSATKLVNQIEQSKKNSLWRLIHALGIRHVGEGVAVALEQGFGSMNVLGCATAYDLNDVPDIGPVVANSVQEFFGEKRNRDLLGRLKEAGVTMEGAPVEKESQALPLAGMSVVLTGTLSSMSREEASSAIRRMGGRIAALPSKNTDYVIVGKSPGSKFKKAQMLDLEILEETAFRNLLITLGSHMADKE</sequence>
<evidence type="ECO:0000256" key="2">
    <source>
        <dbReference type="ARBA" id="ARBA00004067"/>
    </source>
</evidence>
<dbReference type="Pfam" id="PF01653">
    <property type="entry name" value="DNA_ligase_aden"/>
    <property type="match status" value="1"/>
</dbReference>
<dbReference type="NCBIfam" id="NF005932">
    <property type="entry name" value="PRK07956.1"/>
    <property type="match status" value="1"/>
</dbReference>
<dbReference type="SMART" id="SM00532">
    <property type="entry name" value="LIGANc"/>
    <property type="match status" value="1"/>
</dbReference>
<dbReference type="NCBIfam" id="TIGR00575">
    <property type="entry name" value="dnlj"/>
    <property type="match status" value="1"/>
</dbReference>
<dbReference type="InterPro" id="IPR004150">
    <property type="entry name" value="NAD_DNA_ligase_OB"/>
</dbReference>
<dbReference type="InterPro" id="IPR041663">
    <property type="entry name" value="DisA/LigA_HHH"/>
</dbReference>
<comment type="function">
    <text evidence="2">DNA ligase that catalyzes the formation of phosphodiester linkages between 5'-phosphoryl and 3'-hydroxyl groups in double-stranded DNA using NAD as a coenzyme and as the energy source for the reaction. It is essential for DNA replication and repair of damaged DNA.</text>
</comment>
<reference evidence="14" key="1">
    <citation type="submission" date="2018-05" db="EMBL/GenBank/DDBJ databases">
        <authorList>
            <person name="Lanie J.A."/>
            <person name="Ng W.-L."/>
            <person name="Kazmierczak K.M."/>
            <person name="Andrzejewski T.M."/>
            <person name="Davidsen T.M."/>
            <person name="Wayne K.J."/>
            <person name="Tettelin H."/>
            <person name="Glass J.I."/>
            <person name="Rusch D."/>
            <person name="Podicherti R."/>
            <person name="Tsui H.-C.T."/>
            <person name="Winkler M.E."/>
        </authorList>
    </citation>
    <scope>NUCLEOTIDE SEQUENCE</scope>
</reference>
<evidence type="ECO:0000256" key="12">
    <source>
        <dbReference type="ARBA" id="ARBA00034005"/>
    </source>
</evidence>
<evidence type="ECO:0000256" key="1">
    <source>
        <dbReference type="ARBA" id="ARBA00001946"/>
    </source>
</evidence>
<accession>A0A381PPF5</accession>
<dbReference type="PROSITE" id="PS01055">
    <property type="entry name" value="DNA_LIGASE_N1"/>
    <property type="match status" value="1"/>
</dbReference>
<evidence type="ECO:0000256" key="8">
    <source>
        <dbReference type="ARBA" id="ARBA00022833"/>
    </source>
</evidence>
<evidence type="ECO:0000256" key="10">
    <source>
        <dbReference type="ARBA" id="ARBA00023027"/>
    </source>
</evidence>
<dbReference type="GO" id="GO:0005829">
    <property type="term" value="C:cytosol"/>
    <property type="evidence" value="ECO:0007669"/>
    <property type="project" value="TreeGrafter"/>
</dbReference>
<keyword evidence="6" id="KW-0479">Metal-binding</keyword>
<dbReference type="Gene3D" id="2.40.50.140">
    <property type="entry name" value="Nucleic acid-binding proteins"/>
    <property type="match status" value="1"/>
</dbReference>
<dbReference type="InterPro" id="IPR036420">
    <property type="entry name" value="BRCT_dom_sf"/>
</dbReference>
<keyword evidence="11" id="KW-0234">DNA repair</keyword>
<dbReference type="CDD" id="cd00114">
    <property type="entry name" value="LIGANc"/>
    <property type="match status" value="1"/>
</dbReference>
<dbReference type="FunFam" id="3.30.470.30:FF:000001">
    <property type="entry name" value="DNA ligase"/>
    <property type="match status" value="1"/>
</dbReference>
<dbReference type="SUPFAM" id="SSF56091">
    <property type="entry name" value="DNA ligase/mRNA capping enzyme, catalytic domain"/>
    <property type="match status" value="1"/>
</dbReference>
<evidence type="ECO:0000313" key="14">
    <source>
        <dbReference type="EMBL" id="SUZ67939.1"/>
    </source>
</evidence>
<dbReference type="Pfam" id="PF03120">
    <property type="entry name" value="OB_DNA_ligase"/>
    <property type="match status" value="1"/>
</dbReference>
<proteinExistence type="inferred from homology"/>
<evidence type="ECO:0000256" key="5">
    <source>
        <dbReference type="ARBA" id="ARBA00022705"/>
    </source>
</evidence>
<dbReference type="GO" id="GO:0006281">
    <property type="term" value="P:DNA repair"/>
    <property type="evidence" value="ECO:0007669"/>
    <property type="project" value="UniProtKB-KW"/>
</dbReference>
<dbReference type="EC" id="6.5.1.2" evidence="3"/>
<keyword evidence="10" id="KW-0520">NAD</keyword>
<comment type="catalytic activity">
    <reaction evidence="12">
        <text>NAD(+) + (deoxyribonucleotide)n-3'-hydroxyl + 5'-phospho-(deoxyribonucleotide)m = (deoxyribonucleotide)n+m + AMP + beta-nicotinamide D-nucleotide.</text>
        <dbReference type="EC" id="6.5.1.2"/>
    </reaction>
</comment>
<protein>
    <recommendedName>
        <fullName evidence="3">DNA ligase (NAD(+))</fullName>
        <ecNumber evidence="3">6.5.1.2</ecNumber>
    </recommendedName>
</protein>
<feature type="domain" description="BRCT" evidence="13">
    <location>
        <begin position="594"/>
        <end position="660"/>
    </location>
</feature>
<keyword evidence="9" id="KW-0460">Magnesium</keyword>
<dbReference type="GO" id="GO:0046872">
    <property type="term" value="F:metal ion binding"/>
    <property type="evidence" value="ECO:0007669"/>
    <property type="project" value="UniProtKB-KW"/>
</dbReference>
<name>A0A381PPF5_9ZZZZ</name>
<keyword evidence="5" id="KW-0235">DNA replication</keyword>
<dbReference type="InterPro" id="IPR004149">
    <property type="entry name" value="Znf_DNAligase_C4"/>
</dbReference>
<dbReference type="PIRSF" id="PIRSF001604">
    <property type="entry name" value="LigA"/>
    <property type="match status" value="1"/>
</dbReference>
<dbReference type="PROSITE" id="PS01056">
    <property type="entry name" value="DNA_LIGASE_N2"/>
    <property type="match status" value="1"/>
</dbReference>
<evidence type="ECO:0000256" key="6">
    <source>
        <dbReference type="ARBA" id="ARBA00022723"/>
    </source>
</evidence>
<feature type="non-terminal residue" evidence="14">
    <location>
        <position position="1"/>
    </location>
</feature>
<dbReference type="GO" id="GO:0006260">
    <property type="term" value="P:DNA replication"/>
    <property type="evidence" value="ECO:0007669"/>
    <property type="project" value="UniProtKB-KW"/>
</dbReference>
<dbReference type="Pfam" id="PF12826">
    <property type="entry name" value="HHH_2"/>
    <property type="match status" value="1"/>
</dbReference>
<evidence type="ECO:0000256" key="9">
    <source>
        <dbReference type="ARBA" id="ARBA00022842"/>
    </source>
</evidence>
<dbReference type="SUPFAM" id="SSF52113">
    <property type="entry name" value="BRCT domain"/>
    <property type="match status" value="1"/>
</dbReference>
<evidence type="ECO:0000256" key="3">
    <source>
        <dbReference type="ARBA" id="ARBA00012722"/>
    </source>
</evidence>
<evidence type="ECO:0000256" key="11">
    <source>
        <dbReference type="ARBA" id="ARBA00023204"/>
    </source>
</evidence>
<evidence type="ECO:0000256" key="4">
    <source>
        <dbReference type="ARBA" id="ARBA00022598"/>
    </source>
</evidence>
<dbReference type="PANTHER" id="PTHR23389">
    <property type="entry name" value="CHROMOSOME TRANSMISSION FIDELITY FACTOR 18"/>
    <property type="match status" value="1"/>
</dbReference>
<dbReference type="SMART" id="SM00292">
    <property type="entry name" value="BRCT"/>
    <property type="match status" value="1"/>
</dbReference>
<dbReference type="InterPro" id="IPR033136">
    <property type="entry name" value="DNA_ligase_CS"/>
</dbReference>
<dbReference type="Gene3D" id="1.10.287.610">
    <property type="entry name" value="Helix hairpin bin"/>
    <property type="match status" value="1"/>
</dbReference>
<dbReference type="Pfam" id="PF00533">
    <property type="entry name" value="BRCT"/>
    <property type="match status" value="1"/>
</dbReference>
<keyword evidence="7" id="KW-0227">DNA damage</keyword>
<dbReference type="CDD" id="cd17748">
    <property type="entry name" value="BRCT_DNA_ligase_like"/>
    <property type="match status" value="1"/>
</dbReference>
<dbReference type="InterPro" id="IPR001357">
    <property type="entry name" value="BRCT_dom"/>
</dbReference>
<dbReference type="FunFam" id="1.10.150.20:FF:000007">
    <property type="entry name" value="DNA ligase"/>
    <property type="match status" value="1"/>
</dbReference>
<dbReference type="InterPro" id="IPR012340">
    <property type="entry name" value="NA-bd_OB-fold"/>
</dbReference>
<dbReference type="Gene3D" id="6.20.10.30">
    <property type="match status" value="1"/>
</dbReference>
<dbReference type="InterPro" id="IPR013839">
    <property type="entry name" value="DNAligase_adenylation"/>
</dbReference>
<dbReference type="InterPro" id="IPR001679">
    <property type="entry name" value="DNA_ligase"/>
</dbReference>
<dbReference type="FunFam" id="1.10.150.20:FF:000006">
    <property type="entry name" value="DNA ligase"/>
    <property type="match status" value="1"/>
</dbReference>
<dbReference type="InterPro" id="IPR003583">
    <property type="entry name" value="Hlx-hairpin-Hlx_DNA-bd_motif"/>
</dbReference>
<dbReference type="Gene3D" id="3.30.470.30">
    <property type="entry name" value="DNA ligase/mRNA capping enzyme"/>
    <property type="match status" value="1"/>
</dbReference>
<evidence type="ECO:0000259" key="13">
    <source>
        <dbReference type="PROSITE" id="PS50172"/>
    </source>
</evidence>
<evidence type="ECO:0000256" key="7">
    <source>
        <dbReference type="ARBA" id="ARBA00022763"/>
    </source>
</evidence>
<organism evidence="14">
    <name type="scientific">marine metagenome</name>
    <dbReference type="NCBI Taxonomy" id="408172"/>
    <lineage>
        <taxon>unclassified sequences</taxon>
        <taxon>metagenomes</taxon>
        <taxon>ecological metagenomes</taxon>
    </lineage>
</organism>
<keyword evidence="8" id="KW-0862">Zinc</keyword>
<dbReference type="FunFam" id="2.40.50.140:FF:000012">
    <property type="entry name" value="DNA ligase"/>
    <property type="match status" value="1"/>
</dbReference>
<dbReference type="Pfam" id="PF03119">
    <property type="entry name" value="DNA_ligase_ZBD"/>
    <property type="match status" value="1"/>
</dbReference>
<comment type="cofactor">
    <cofactor evidence="1">
        <name>Mg(2+)</name>
        <dbReference type="ChEBI" id="CHEBI:18420"/>
    </cofactor>
</comment>
<dbReference type="EMBL" id="UINC01001026">
    <property type="protein sequence ID" value="SUZ67939.1"/>
    <property type="molecule type" value="Genomic_DNA"/>
</dbReference>
<dbReference type="Gene3D" id="1.10.150.20">
    <property type="entry name" value="5' to 3' exonuclease, C-terminal subdomain"/>
    <property type="match status" value="2"/>
</dbReference>
<dbReference type="InterPro" id="IPR018239">
    <property type="entry name" value="DNA_ligase_AS"/>
</dbReference>
<dbReference type="InterPro" id="IPR010994">
    <property type="entry name" value="RuvA_2-like"/>
</dbReference>
<dbReference type="FunFam" id="1.10.287.610:FF:000002">
    <property type="entry name" value="DNA ligase"/>
    <property type="match status" value="1"/>
</dbReference>
<dbReference type="InterPro" id="IPR013840">
    <property type="entry name" value="DNAligase_N"/>
</dbReference>
<dbReference type="PROSITE" id="PS50172">
    <property type="entry name" value="BRCT"/>
    <property type="match status" value="1"/>
</dbReference>
<dbReference type="SUPFAM" id="SSF47781">
    <property type="entry name" value="RuvA domain 2-like"/>
    <property type="match status" value="1"/>
</dbReference>
<dbReference type="AlphaFoldDB" id="A0A381PPF5"/>
<keyword evidence="4" id="KW-0436">Ligase</keyword>
<dbReference type="Gene3D" id="3.40.50.10190">
    <property type="entry name" value="BRCT domain"/>
    <property type="match status" value="1"/>
</dbReference>